<dbReference type="Gene3D" id="3.40.50.300">
    <property type="entry name" value="P-loop containing nucleotide triphosphate hydrolases"/>
    <property type="match status" value="2"/>
</dbReference>
<evidence type="ECO:0000256" key="8">
    <source>
        <dbReference type="ARBA" id="ARBA00023065"/>
    </source>
</evidence>
<gene>
    <name evidence="11" type="ORF">HF295_07165</name>
</gene>
<evidence type="ECO:0000256" key="9">
    <source>
        <dbReference type="ARBA" id="ARBA00023136"/>
    </source>
</evidence>
<sequence length="265" mass="30889">MLIEKIRIEPKTDQYPFNMKLFNQSLTFDLRSPVTLILGENGSGKSSFLKILQAKLKLIEIKIPNQHSKKQIDGSAVSLWPNIKKVKGFYFESLSFVNYLEYMINEIDQANQEIKRVDDTYKNKSEYSKIMAKSPYRKTIHELENMYSKDLSKSSHGEAYLDFFASRIKDNQLYLLDEPETPLSIQNQLTLMAMIMDACKRGCQFIIASHSPILTALPQACIYQIKNESFIKTDYEDIDSINLLRQFLNHKETFIKHLTDEEIYE</sequence>
<name>A0A7L6N7W1_9MOLU</name>
<dbReference type="AlphaFoldDB" id="A0A7L6N7W1"/>
<dbReference type="EMBL" id="CP051151">
    <property type="protein sequence ID" value="QLY40634.1"/>
    <property type="molecule type" value="Genomic_DNA"/>
</dbReference>
<keyword evidence="4" id="KW-0410">Iron transport</keyword>
<evidence type="ECO:0000313" key="11">
    <source>
        <dbReference type="EMBL" id="QLY40634.1"/>
    </source>
</evidence>
<evidence type="ECO:0000256" key="2">
    <source>
        <dbReference type="ARBA" id="ARBA00022448"/>
    </source>
</evidence>
<reference evidence="11 12" key="1">
    <citation type="submission" date="2020-04" db="EMBL/GenBank/DDBJ databases">
        <authorList>
            <person name="Zheng R.K."/>
            <person name="Sun C.M."/>
        </authorList>
    </citation>
    <scope>NUCLEOTIDE SEQUENCE [LARGE SCALE GENOMIC DNA]</scope>
    <source>
        <strain evidence="12">zrk29</strain>
    </source>
</reference>
<evidence type="ECO:0000256" key="5">
    <source>
        <dbReference type="ARBA" id="ARBA00022741"/>
    </source>
</evidence>
<keyword evidence="12" id="KW-1185">Reference proteome</keyword>
<evidence type="ECO:0000256" key="1">
    <source>
        <dbReference type="ARBA" id="ARBA00004202"/>
    </source>
</evidence>
<dbReference type="PANTHER" id="PTHR42771:SF2">
    <property type="entry name" value="IRON(3+)-HYDROXAMATE IMPORT ATP-BINDING PROTEIN FHUC"/>
    <property type="match status" value="1"/>
</dbReference>
<comment type="subcellular location">
    <subcellularLocation>
        <location evidence="1">Cell membrane</location>
        <topology evidence="1">Peripheral membrane protein</topology>
    </subcellularLocation>
</comment>
<dbReference type="PANTHER" id="PTHR42771">
    <property type="entry name" value="IRON(3+)-HYDROXAMATE IMPORT ATP-BINDING PROTEIN FHUC"/>
    <property type="match status" value="1"/>
</dbReference>
<dbReference type="SUPFAM" id="SSF52540">
    <property type="entry name" value="P-loop containing nucleoside triphosphate hydrolases"/>
    <property type="match status" value="1"/>
</dbReference>
<dbReference type="Pfam" id="PF00005">
    <property type="entry name" value="ABC_tran"/>
    <property type="match status" value="1"/>
</dbReference>
<dbReference type="GO" id="GO:0016887">
    <property type="term" value="F:ATP hydrolysis activity"/>
    <property type="evidence" value="ECO:0007669"/>
    <property type="project" value="InterPro"/>
</dbReference>
<dbReference type="InterPro" id="IPR051535">
    <property type="entry name" value="Siderophore_ABC-ATPase"/>
</dbReference>
<organism evidence="11 12">
    <name type="scientific">Hujiaoplasma nucleasis</name>
    <dbReference type="NCBI Taxonomy" id="2725268"/>
    <lineage>
        <taxon>Bacteria</taxon>
        <taxon>Bacillati</taxon>
        <taxon>Mycoplasmatota</taxon>
        <taxon>Mollicutes</taxon>
        <taxon>Candidatus Izemoplasmatales</taxon>
        <taxon>Hujiaoplasmataceae</taxon>
        <taxon>Hujiaoplasma</taxon>
    </lineage>
</organism>
<evidence type="ECO:0000259" key="10">
    <source>
        <dbReference type="SMART" id="SM00382"/>
    </source>
</evidence>
<dbReference type="CDD" id="cd00267">
    <property type="entry name" value="ABC_ATPase"/>
    <property type="match status" value="1"/>
</dbReference>
<accession>A0A7L6N7W1</accession>
<keyword evidence="5" id="KW-0547">Nucleotide-binding</keyword>
<dbReference type="GO" id="GO:0006826">
    <property type="term" value="P:iron ion transport"/>
    <property type="evidence" value="ECO:0007669"/>
    <property type="project" value="UniProtKB-KW"/>
</dbReference>
<keyword evidence="2" id="KW-0813">Transport</keyword>
<dbReference type="SMART" id="SM00382">
    <property type="entry name" value="AAA"/>
    <property type="match status" value="1"/>
</dbReference>
<evidence type="ECO:0000256" key="7">
    <source>
        <dbReference type="ARBA" id="ARBA00023004"/>
    </source>
</evidence>
<keyword evidence="3" id="KW-1003">Cell membrane</keyword>
<dbReference type="RefSeq" id="WP_312031480.1">
    <property type="nucleotide sequence ID" value="NZ_CP051151.1"/>
</dbReference>
<keyword evidence="7" id="KW-0408">Iron</keyword>
<evidence type="ECO:0000256" key="6">
    <source>
        <dbReference type="ARBA" id="ARBA00022840"/>
    </source>
</evidence>
<keyword evidence="6 11" id="KW-0067">ATP-binding</keyword>
<dbReference type="InterPro" id="IPR027417">
    <property type="entry name" value="P-loop_NTPase"/>
</dbReference>
<proteinExistence type="predicted"/>
<dbReference type="InterPro" id="IPR003593">
    <property type="entry name" value="AAA+_ATPase"/>
</dbReference>
<evidence type="ECO:0000256" key="3">
    <source>
        <dbReference type="ARBA" id="ARBA00022475"/>
    </source>
</evidence>
<dbReference type="GO" id="GO:0005886">
    <property type="term" value="C:plasma membrane"/>
    <property type="evidence" value="ECO:0007669"/>
    <property type="project" value="UniProtKB-SubCell"/>
</dbReference>
<evidence type="ECO:0000256" key="4">
    <source>
        <dbReference type="ARBA" id="ARBA00022496"/>
    </source>
</evidence>
<evidence type="ECO:0000313" key="12">
    <source>
        <dbReference type="Proteomes" id="UP000512167"/>
    </source>
</evidence>
<dbReference type="KEGG" id="tbk:HF295_07165"/>
<dbReference type="GO" id="GO:0005524">
    <property type="term" value="F:ATP binding"/>
    <property type="evidence" value="ECO:0007669"/>
    <property type="project" value="UniProtKB-KW"/>
</dbReference>
<keyword evidence="9" id="KW-0472">Membrane</keyword>
<dbReference type="InterPro" id="IPR003439">
    <property type="entry name" value="ABC_transporter-like_ATP-bd"/>
</dbReference>
<protein>
    <submittedName>
        <fullName evidence="11">ATP-binding cassette domain-containing protein</fullName>
    </submittedName>
</protein>
<keyword evidence="8" id="KW-0406">Ion transport</keyword>
<feature type="domain" description="AAA+ ATPase" evidence="10">
    <location>
        <begin position="31"/>
        <end position="229"/>
    </location>
</feature>
<dbReference type="Proteomes" id="UP000512167">
    <property type="component" value="Chromosome"/>
</dbReference>